<reference evidence="3" key="1">
    <citation type="submission" date="2023-07" db="EMBL/GenBank/DDBJ databases">
        <title>Thauera sp. CAU 1555 isolated from sand of Yaerae Beach.</title>
        <authorList>
            <person name="Kim W."/>
        </authorList>
    </citation>
    <scope>NUCLEOTIDE SEQUENCE [LARGE SCALE GENOMIC DNA]</scope>
    <source>
        <strain evidence="3">CAU 1555</strain>
    </source>
</reference>
<accession>A0ABR9B9R8</accession>
<keyword evidence="1" id="KW-0472">Membrane</keyword>
<proteinExistence type="predicted"/>
<evidence type="ECO:0000313" key="3">
    <source>
        <dbReference type="Proteomes" id="UP000603602"/>
    </source>
</evidence>
<protein>
    <submittedName>
        <fullName evidence="2">Uncharacterized protein</fullName>
    </submittedName>
</protein>
<evidence type="ECO:0000256" key="1">
    <source>
        <dbReference type="SAM" id="Phobius"/>
    </source>
</evidence>
<keyword evidence="1" id="KW-1133">Transmembrane helix</keyword>
<keyword evidence="1" id="KW-0812">Transmembrane</keyword>
<organism evidence="2 3">
    <name type="scientific">Thauera sedimentorum</name>
    <dbReference type="NCBI Taxonomy" id="2767595"/>
    <lineage>
        <taxon>Bacteria</taxon>
        <taxon>Pseudomonadati</taxon>
        <taxon>Pseudomonadota</taxon>
        <taxon>Betaproteobacteria</taxon>
        <taxon>Rhodocyclales</taxon>
        <taxon>Zoogloeaceae</taxon>
        <taxon>Thauera</taxon>
    </lineage>
</organism>
<feature type="transmembrane region" description="Helical" evidence="1">
    <location>
        <begin position="28"/>
        <end position="47"/>
    </location>
</feature>
<comment type="caution">
    <text evidence="2">The sequence shown here is derived from an EMBL/GenBank/DDBJ whole genome shotgun (WGS) entry which is preliminary data.</text>
</comment>
<name>A0ABR9B9R8_9RHOO</name>
<keyword evidence="3" id="KW-1185">Reference proteome</keyword>
<dbReference type="EMBL" id="JACYTO010000001">
    <property type="protein sequence ID" value="MBD8503084.1"/>
    <property type="molecule type" value="Genomic_DNA"/>
</dbReference>
<gene>
    <name evidence="2" type="ORF">IFO67_09335</name>
</gene>
<dbReference type="RefSeq" id="WP_187717818.1">
    <property type="nucleotide sequence ID" value="NZ_JACTAH010000001.1"/>
</dbReference>
<evidence type="ECO:0000313" key="2">
    <source>
        <dbReference type="EMBL" id="MBD8503084.1"/>
    </source>
</evidence>
<sequence>MSSMYQVPPSASSTPMPATIRGLCRRPLFWVSLWVMYALAALAYLGYQDAVSGLICGVA</sequence>
<dbReference type="Proteomes" id="UP000603602">
    <property type="component" value="Unassembled WGS sequence"/>
</dbReference>